<evidence type="ECO:0000256" key="1">
    <source>
        <dbReference type="SAM" id="Coils"/>
    </source>
</evidence>
<dbReference type="InterPro" id="IPR036020">
    <property type="entry name" value="WW_dom_sf"/>
</dbReference>
<dbReference type="PANTHER" id="PTHR21715:SF0">
    <property type="entry name" value="RH04127P"/>
    <property type="match status" value="1"/>
</dbReference>
<dbReference type="SMART" id="SM00456">
    <property type="entry name" value="WW"/>
    <property type="match status" value="1"/>
</dbReference>
<proteinExistence type="predicted"/>
<evidence type="ECO:0000259" key="3">
    <source>
        <dbReference type="PROSITE" id="PS50020"/>
    </source>
</evidence>
<evidence type="ECO:0000313" key="5">
    <source>
        <dbReference type="Proteomes" id="UP001151699"/>
    </source>
</evidence>
<accession>A0A9Q0MPH7</accession>
<dbReference type="Gene3D" id="2.20.70.10">
    <property type="match status" value="1"/>
</dbReference>
<feature type="region of interest" description="Disordered" evidence="2">
    <location>
        <begin position="729"/>
        <end position="795"/>
    </location>
</feature>
<feature type="region of interest" description="Disordered" evidence="2">
    <location>
        <begin position="613"/>
        <end position="670"/>
    </location>
</feature>
<comment type="caution">
    <text evidence="4">The sequence shown here is derived from an EMBL/GenBank/DDBJ whole genome shotgun (WGS) entry which is preliminary data.</text>
</comment>
<dbReference type="Pfam" id="PF00397">
    <property type="entry name" value="WW"/>
    <property type="match status" value="1"/>
</dbReference>
<organism evidence="4 5">
    <name type="scientific">Pseudolycoriella hygida</name>
    <dbReference type="NCBI Taxonomy" id="35572"/>
    <lineage>
        <taxon>Eukaryota</taxon>
        <taxon>Metazoa</taxon>
        <taxon>Ecdysozoa</taxon>
        <taxon>Arthropoda</taxon>
        <taxon>Hexapoda</taxon>
        <taxon>Insecta</taxon>
        <taxon>Pterygota</taxon>
        <taxon>Neoptera</taxon>
        <taxon>Endopterygota</taxon>
        <taxon>Diptera</taxon>
        <taxon>Nematocera</taxon>
        <taxon>Sciaroidea</taxon>
        <taxon>Sciaridae</taxon>
        <taxon>Pseudolycoriella</taxon>
    </lineage>
</organism>
<dbReference type="PANTHER" id="PTHR21715">
    <property type="entry name" value="RH04127P"/>
    <property type="match status" value="1"/>
</dbReference>
<evidence type="ECO:0000256" key="2">
    <source>
        <dbReference type="SAM" id="MobiDB-lite"/>
    </source>
</evidence>
<feature type="domain" description="WW" evidence="3">
    <location>
        <begin position="2"/>
        <end position="35"/>
    </location>
</feature>
<dbReference type="SUPFAM" id="SSF51045">
    <property type="entry name" value="WW domain"/>
    <property type="match status" value="1"/>
</dbReference>
<feature type="region of interest" description="Disordered" evidence="2">
    <location>
        <begin position="933"/>
        <end position="974"/>
    </location>
</feature>
<keyword evidence="5" id="KW-1185">Reference proteome</keyword>
<feature type="coiled-coil region" evidence="1">
    <location>
        <begin position="522"/>
        <end position="605"/>
    </location>
</feature>
<feature type="compositionally biased region" description="Polar residues" evidence="2">
    <location>
        <begin position="774"/>
        <end position="786"/>
    </location>
</feature>
<dbReference type="InterPro" id="IPR053233">
    <property type="entry name" value="ABRA-related"/>
</dbReference>
<protein>
    <recommendedName>
        <fullName evidence="3">WW domain-containing protein</fullName>
    </recommendedName>
</protein>
<dbReference type="Proteomes" id="UP001151699">
    <property type="component" value="Chromosome C"/>
</dbReference>
<reference evidence="4" key="1">
    <citation type="submission" date="2022-07" db="EMBL/GenBank/DDBJ databases">
        <authorList>
            <person name="Trinca V."/>
            <person name="Uliana J.V.C."/>
            <person name="Torres T.T."/>
            <person name="Ward R.J."/>
            <person name="Monesi N."/>
        </authorList>
    </citation>
    <scope>NUCLEOTIDE SEQUENCE</scope>
    <source>
        <strain evidence="4">HSMRA1968</strain>
        <tissue evidence="4">Whole embryos</tissue>
    </source>
</reference>
<sequence>MHALPQDWQICFHESQVIYYVNTKTKCRQWDHPLDAEYKKLVDRARRIHPNTDLSEETSQLDSGIKSLQGTENSEVLTDLPMDNYGSGTGNRFLAPIERKGVIQLDTIRNNRFEVTNYANTAGIGQIDLNIKTEEFRKPLNLLANQKNDKEVVKGLTLSGTGSMFLKSNLSKKLEDKSNAKQQDFDWGNSNTFSGHSNSNVKGILRDSSLTDIRNKNPINRLTDIDIEDRKSVRFDLERLTKIENRDSSEDEYDEWDFMENEGVKDVNVTLNKNVAPKVTLLSQQSLDDDRKPSNRLASLNRTLSSDGGADSKPLQLATMFDRQKIPLTKPLYEDTDSESGGGSVIGISKGTLIKTNKFDGEVDEMMEKEKFKSEMKERLERFKQNLLEQEQAEKRRLNDEMQKRLQQLKQEKNNSEVKYENDAMQVERSLSEKRLEEMLAQEKENLKKKFETQQSKLEEEHQNELTKLAEGLQEQIRDLKIELESQHNFEVEKFSQRLKDEFQSKTKEIGNEHRSAVEILQRNHAEILQDLERDLKSEEEILKKDHTTNLAQLKDKLTHELELERQRMRETGESHLFEKMRCEKRLLEDKYRCLKEKYVRLKADVKISLERRSRRRDHQSLTTGSETERSNSNKQSVGSSDIRSTSVSGPHLGQGRPPTAPPTPNLQIMSRDQLRDKSVEKEFKDKPTFGAAAKYLSHLQHYHDDTTSISQSDTTVSNNFNRARYLPIQPTMSDNGNSESEAFSRNKENNNVARDTDREQPGRQRKKLFTRAKSASTSRLNSFNRSEPPRPCTPVENLRRQLQKLEDLEDQFPDNTLDTTYHLRYPFTDVSKEHAGSSSELEFFKHRIHLERDSVRRAKDSLRTQRTNFRARQREIKLRHKSTARHTLDQLIQEEKELTEMEVNLHRTRALLGEKVIRLRHLEQSLKRVYEKEKAKELSTDDSKTRKDDATISDLSSHSSSGFSSTDIGSDTNHEHVNRQKEMYQESSDIIQSLEHLNSEIREIWEILSKQQAHGLPPPPSMTYSDINWPHMMPAATTSVPQQIVQQSQPIPTLADRLETYRQLAANRNSPATAAPTSGIMSTLAANMIVSQSPLASGYTTSLVERTQDLRNWLRLAKNEHELLSSGQQANL</sequence>
<dbReference type="EMBL" id="WJQU01000004">
    <property type="protein sequence ID" value="KAJ6635690.1"/>
    <property type="molecule type" value="Genomic_DNA"/>
</dbReference>
<evidence type="ECO:0000313" key="4">
    <source>
        <dbReference type="EMBL" id="KAJ6635690.1"/>
    </source>
</evidence>
<keyword evidence="1" id="KW-0175">Coiled coil</keyword>
<name>A0A9Q0MPH7_9DIPT</name>
<dbReference type="OrthoDB" id="6344460at2759"/>
<dbReference type="InterPro" id="IPR001202">
    <property type="entry name" value="WW_dom"/>
</dbReference>
<feature type="compositionally biased region" description="Polar residues" evidence="2">
    <location>
        <begin position="731"/>
        <end position="742"/>
    </location>
</feature>
<gene>
    <name evidence="4" type="ORF">Bhyg_14276</name>
</gene>
<feature type="compositionally biased region" description="Basic and acidic residues" evidence="2">
    <location>
        <begin position="743"/>
        <end position="763"/>
    </location>
</feature>
<dbReference type="AlphaFoldDB" id="A0A9Q0MPH7"/>
<feature type="coiled-coil region" evidence="1">
    <location>
        <begin position="366"/>
        <end position="483"/>
    </location>
</feature>
<feature type="compositionally biased region" description="Low complexity" evidence="2">
    <location>
        <begin position="953"/>
        <end position="972"/>
    </location>
</feature>
<feature type="compositionally biased region" description="Basic and acidic residues" evidence="2">
    <location>
        <begin position="933"/>
        <end position="951"/>
    </location>
</feature>
<dbReference type="PROSITE" id="PS50020">
    <property type="entry name" value="WW_DOMAIN_2"/>
    <property type="match status" value="1"/>
</dbReference>
<dbReference type="CDD" id="cd00201">
    <property type="entry name" value="WW"/>
    <property type="match status" value="1"/>
</dbReference>
<feature type="compositionally biased region" description="Polar residues" evidence="2">
    <location>
        <begin position="633"/>
        <end position="649"/>
    </location>
</feature>